<dbReference type="Proteomes" id="UP000814033">
    <property type="component" value="Unassembled WGS sequence"/>
</dbReference>
<reference evidence="1" key="2">
    <citation type="journal article" date="2022" name="New Phytol.">
        <title>Evolutionary transition to the ectomycorrhizal habit in the genomes of a hyperdiverse lineage of mushroom-forming fungi.</title>
        <authorList>
            <person name="Looney B."/>
            <person name="Miyauchi S."/>
            <person name="Morin E."/>
            <person name="Drula E."/>
            <person name="Courty P.E."/>
            <person name="Kohler A."/>
            <person name="Kuo A."/>
            <person name="LaButti K."/>
            <person name="Pangilinan J."/>
            <person name="Lipzen A."/>
            <person name="Riley R."/>
            <person name="Andreopoulos W."/>
            <person name="He G."/>
            <person name="Johnson J."/>
            <person name="Nolan M."/>
            <person name="Tritt A."/>
            <person name="Barry K.W."/>
            <person name="Grigoriev I.V."/>
            <person name="Nagy L.G."/>
            <person name="Hibbett D."/>
            <person name="Henrissat B."/>
            <person name="Matheny P.B."/>
            <person name="Labbe J."/>
            <person name="Martin F.M."/>
        </authorList>
    </citation>
    <scope>NUCLEOTIDE SEQUENCE</scope>
    <source>
        <strain evidence="1">FP105234-sp</strain>
    </source>
</reference>
<dbReference type="EMBL" id="MU275864">
    <property type="protein sequence ID" value="KAI0050228.1"/>
    <property type="molecule type" value="Genomic_DNA"/>
</dbReference>
<evidence type="ECO:0000313" key="2">
    <source>
        <dbReference type="Proteomes" id="UP000814033"/>
    </source>
</evidence>
<gene>
    <name evidence="1" type="ORF">FA95DRAFT_663892</name>
</gene>
<evidence type="ECO:0000313" key="1">
    <source>
        <dbReference type="EMBL" id="KAI0050228.1"/>
    </source>
</evidence>
<keyword evidence="2" id="KW-1185">Reference proteome</keyword>
<protein>
    <submittedName>
        <fullName evidence="1">Uncharacterized protein</fullName>
    </submittedName>
</protein>
<organism evidence="1 2">
    <name type="scientific">Auriscalpium vulgare</name>
    <dbReference type="NCBI Taxonomy" id="40419"/>
    <lineage>
        <taxon>Eukaryota</taxon>
        <taxon>Fungi</taxon>
        <taxon>Dikarya</taxon>
        <taxon>Basidiomycota</taxon>
        <taxon>Agaricomycotina</taxon>
        <taxon>Agaricomycetes</taxon>
        <taxon>Russulales</taxon>
        <taxon>Auriscalpiaceae</taxon>
        <taxon>Auriscalpium</taxon>
    </lineage>
</organism>
<reference evidence="1" key="1">
    <citation type="submission" date="2021-02" db="EMBL/GenBank/DDBJ databases">
        <authorList>
            <consortium name="DOE Joint Genome Institute"/>
            <person name="Ahrendt S."/>
            <person name="Looney B.P."/>
            <person name="Miyauchi S."/>
            <person name="Morin E."/>
            <person name="Drula E."/>
            <person name="Courty P.E."/>
            <person name="Chicoki N."/>
            <person name="Fauchery L."/>
            <person name="Kohler A."/>
            <person name="Kuo A."/>
            <person name="Labutti K."/>
            <person name="Pangilinan J."/>
            <person name="Lipzen A."/>
            <person name="Riley R."/>
            <person name="Andreopoulos W."/>
            <person name="He G."/>
            <person name="Johnson J."/>
            <person name="Barry K.W."/>
            <person name="Grigoriev I.V."/>
            <person name="Nagy L."/>
            <person name="Hibbett D."/>
            <person name="Henrissat B."/>
            <person name="Matheny P.B."/>
            <person name="Labbe J."/>
            <person name="Martin F."/>
        </authorList>
    </citation>
    <scope>NUCLEOTIDE SEQUENCE</scope>
    <source>
        <strain evidence="1">FP105234-sp</strain>
    </source>
</reference>
<sequence length="296" mass="32427">MGRQVPLRVGVAWGWTEDAGGRVRGWDAGRWTGMLGGGHARVSLFSLAGCLGLGPSFTTTLPAVDGHAYMARGRRGGGWPADLAAPGGVRGWESRGGRLGRRVAGRWGGGMEGASGGRLRADYGLRYVVLLSVRWLTLDSNSLDGWTGAELAGPHLVRRTLSNRLHRQDTPRCANAVEAWRAGQLVSWSLERLARRLWACSACRHYSETPMGRQQGQHRAEMRRTRSCIARVVKELHEEVYSRPIYPGRPDHVVAVGWQPGRDVRKAFRRGLNGRAAADGDVHYMCASSVLATWRG</sequence>
<proteinExistence type="predicted"/>
<name>A0ACB8S325_9AGAM</name>
<comment type="caution">
    <text evidence="1">The sequence shown here is derived from an EMBL/GenBank/DDBJ whole genome shotgun (WGS) entry which is preliminary data.</text>
</comment>
<accession>A0ACB8S325</accession>